<dbReference type="InterPro" id="IPR005843">
    <property type="entry name" value="A-D-PHexomutase_C"/>
</dbReference>
<dbReference type="Pfam" id="PF02879">
    <property type="entry name" value="PGM_PMM_II"/>
    <property type="match status" value="1"/>
</dbReference>
<dbReference type="Pfam" id="PF02880">
    <property type="entry name" value="PGM_PMM_III"/>
    <property type="match status" value="1"/>
</dbReference>
<proteinExistence type="inferred from homology"/>
<dbReference type="SUPFAM" id="SSF55957">
    <property type="entry name" value="Phosphoglucomutase, C-terminal domain"/>
    <property type="match status" value="1"/>
</dbReference>
<dbReference type="Gene3D" id="3.30.310.50">
    <property type="entry name" value="Alpha-D-phosphohexomutase, C-terminal domain"/>
    <property type="match status" value="1"/>
</dbReference>
<evidence type="ECO:0000259" key="10">
    <source>
        <dbReference type="Pfam" id="PF02878"/>
    </source>
</evidence>
<keyword evidence="6" id="KW-0479">Metal-binding</keyword>
<dbReference type="PANTHER" id="PTHR22573">
    <property type="entry name" value="PHOSPHOHEXOMUTASE FAMILY MEMBER"/>
    <property type="match status" value="1"/>
</dbReference>
<accession>A0A7V8NWS7</accession>
<dbReference type="GO" id="GO:0005829">
    <property type="term" value="C:cytosol"/>
    <property type="evidence" value="ECO:0007669"/>
    <property type="project" value="TreeGrafter"/>
</dbReference>
<evidence type="ECO:0000256" key="5">
    <source>
        <dbReference type="ARBA" id="ARBA00022553"/>
    </source>
</evidence>
<dbReference type="InterPro" id="IPR036900">
    <property type="entry name" value="A-D-PHexomutase_C_sf"/>
</dbReference>
<evidence type="ECO:0000259" key="9">
    <source>
        <dbReference type="Pfam" id="PF00408"/>
    </source>
</evidence>
<dbReference type="GO" id="GO:0005975">
    <property type="term" value="P:carbohydrate metabolic process"/>
    <property type="evidence" value="ECO:0007669"/>
    <property type="project" value="InterPro"/>
</dbReference>
<evidence type="ECO:0000259" key="11">
    <source>
        <dbReference type="Pfam" id="PF02879"/>
    </source>
</evidence>
<protein>
    <recommendedName>
        <fullName evidence="4">phosphoglucomutase (alpha-D-glucose-1,6-bisphosphate-dependent)</fullName>
        <ecNumber evidence="4">5.4.2.2</ecNumber>
    </recommendedName>
</protein>
<evidence type="ECO:0000313" key="14">
    <source>
        <dbReference type="Proteomes" id="UP000567293"/>
    </source>
</evidence>
<feature type="domain" description="Alpha-D-phosphohexomutase alpha/beta/alpha" evidence="11">
    <location>
        <begin position="70"/>
        <end position="170"/>
    </location>
</feature>
<dbReference type="InterPro" id="IPR005844">
    <property type="entry name" value="A-D-PHexomutase_a/b/a-I"/>
</dbReference>
<dbReference type="InterPro" id="IPR005845">
    <property type="entry name" value="A-D-PHexomutase_a/b/a-II"/>
</dbReference>
<keyword evidence="5" id="KW-0597">Phosphoprotein</keyword>
<evidence type="ECO:0000256" key="7">
    <source>
        <dbReference type="ARBA" id="ARBA00022842"/>
    </source>
</evidence>
<evidence type="ECO:0000256" key="1">
    <source>
        <dbReference type="ARBA" id="ARBA00000443"/>
    </source>
</evidence>
<dbReference type="GO" id="GO:0046872">
    <property type="term" value="F:metal ion binding"/>
    <property type="evidence" value="ECO:0007669"/>
    <property type="project" value="UniProtKB-KW"/>
</dbReference>
<dbReference type="Pfam" id="PF00408">
    <property type="entry name" value="PGM_PMM_IV"/>
    <property type="match status" value="1"/>
</dbReference>
<evidence type="ECO:0000259" key="12">
    <source>
        <dbReference type="Pfam" id="PF02880"/>
    </source>
</evidence>
<dbReference type="EMBL" id="JACDQQ010002754">
    <property type="protein sequence ID" value="MBA0088939.1"/>
    <property type="molecule type" value="Genomic_DNA"/>
</dbReference>
<dbReference type="PANTHER" id="PTHR22573:SF2">
    <property type="entry name" value="PHOSPHOGLUCOMUTASE"/>
    <property type="match status" value="1"/>
</dbReference>
<evidence type="ECO:0000256" key="3">
    <source>
        <dbReference type="ARBA" id="ARBA00010231"/>
    </source>
</evidence>
<name>A0A7V8NWS7_9BACT</name>
<comment type="catalytic activity">
    <reaction evidence="1">
        <text>alpha-D-glucose 1-phosphate = alpha-D-glucose 6-phosphate</text>
        <dbReference type="Rhea" id="RHEA:23536"/>
        <dbReference type="ChEBI" id="CHEBI:58225"/>
        <dbReference type="ChEBI" id="CHEBI:58601"/>
        <dbReference type="EC" id="5.4.2.2"/>
    </reaction>
</comment>
<comment type="cofactor">
    <cofactor evidence="2">
        <name>Mg(2+)</name>
        <dbReference type="ChEBI" id="CHEBI:18420"/>
    </cofactor>
</comment>
<feature type="non-terminal residue" evidence="13">
    <location>
        <position position="1"/>
    </location>
</feature>
<organism evidence="13 14">
    <name type="scientific">Candidatus Acidiferrum panamense</name>
    <dbReference type="NCBI Taxonomy" id="2741543"/>
    <lineage>
        <taxon>Bacteria</taxon>
        <taxon>Pseudomonadati</taxon>
        <taxon>Acidobacteriota</taxon>
        <taxon>Terriglobia</taxon>
        <taxon>Candidatus Acidiferrales</taxon>
        <taxon>Candidatus Acidiferrum</taxon>
    </lineage>
</organism>
<dbReference type="AlphaFoldDB" id="A0A7V8NWS7"/>
<keyword evidence="14" id="KW-1185">Reference proteome</keyword>
<dbReference type="EC" id="5.4.2.2" evidence="4"/>
<evidence type="ECO:0000256" key="2">
    <source>
        <dbReference type="ARBA" id="ARBA00001946"/>
    </source>
</evidence>
<dbReference type="Proteomes" id="UP000567293">
    <property type="component" value="Unassembled WGS sequence"/>
</dbReference>
<feature type="domain" description="Alpha-D-phosphohexomutase alpha/beta/alpha" evidence="10">
    <location>
        <begin position="1"/>
        <end position="42"/>
    </location>
</feature>
<sequence>DGAINFTASHNPAQYHGLKFSSADAGPALPEITKDIEARASEMALRGGALPMPHGASKANPSEKVNLRQNYLKRLEELVRFECLKKADLRFAVDALHGCGSGYLDRTLSDHGVGVAAIRTDRDCLFDGTGPDVSEENLAPLRKVVLDSKATAGLATDGDADRFGIVDRDGTWIQPNLILALVYDYLVETRQWKMPAARSVATTQMIDAVAKSHGQGVHQTPVGFKYIGQLIREDKIALGGEESAGLTILGHIPEKDGILACLLVAEMIAARGASLREQIRATYQKLGREFWPVRENLHLSDEQKANAVGKVGVDSSTLLGRKVVSVDRTDGAKFVFEDGSWMLLRLSGTEPLLRLYVEAETAAASAKLTSEATKWVLQS</sequence>
<dbReference type="SUPFAM" id="SSF53738">
    <property type="entry name" value="Phosphoglucomutase, first 3 domains"/>
    <property type="match status" value="3"/>
</dbReference>
<evidence type="ECO:0000256" key="4">
    <source>
        <dbReference type="ARBA" id="ARBA00012728"/>
    </source>
</evidence>
<dbReference type="InterPro" id="IPR016055">
    <property type="entry name" value="A-D-PHexomutase_a/b/a-I/II/III"/>
</dbReference>
<comment type="similarity">
    <text evidence="3">Belongs to the phosphohexose mutase family.</text>
</comment>
<evidence type="ECO:0000256" key="8">
    <source>
        <dbReference type="ARBA" id="ARBA00023235"/>
    </source>
</evidence>
<dbReference type="InterPro" id="IPR005841">
    <property type="entry name" value="Alpha-D-phosphohexomutase_SF"/>
</dbReference>
<feature type="domain" description="Alpha-D-phosphohexomutase alpha/beta/alpha" evidence="12">
    <location>
        <begin position="175"/>
        <end position="285"/>
    </location>
</feature>
<evidence type="ECO:0000313" key="13">
    <source>
        <dbReference type="EMBL" id="MBA0088939.1"/>
    </source>
</evidence>
<feature type="domain" description="Alpha-D-phosphohexomutase C-terminal" evidence="9">
    <location>
        <begin position="300"/>
        <end position="369"/>
    </location>
</feature>
<dbReference type="GO" id="GO:0004614">
    <property type="term" value="F:phosphoglucomutase activity"/>
    <property type="evidence" value="ECO:0007669"/>
    <property type="project" value="UniProtKB-EC"/>
</dbReference>
<dbReference type="InterPro" id="IPR045244">
    <property type="entry name" value="PGM"/>
</dbReference>
<dbReference type="InterPro" id="IPR005846">
    <property type="entry name" value="A-D-PHexomutase_a/b/a-III"/>
</dbReference>
<dbReference type="PRINTS" id="PR00509">
    <property type="entry name" value="PGMPMM"/>
</dbReference>
<dbReference type="Pfam" id="PF02878">
    <property type="entry name" value="PGM_PMM_I"/>
    <property type="match status" value="1"/>
</dbReference>
<evidence type="ECO:0000256" key="6">
    <source>
        <dbReference type="ARBA" id="ARBA00022723"/>
    </source>
</evidence>
<gene>
    <name evidence="13" type="ORF">HRJ53_28455</name>
</gene>
<dbReference type="Gene3D" id="3.40.120.10">
    <property type="entry name" value="Alpha-D-Glucose-1,6-Bisphosphate, subunit A, domain 3"/>
    <property type="match status" value="3"/>
</dbReference>
<comment type="caution">
    <text evidence="13">The sequence shown here is derived from an EMBL/GenBank/DDBJ whole genome shotgun (WGS) entry which is preliminary data.</text>
</comment>
<reference evidence="13" key="1">
    <citation type="submission" date="2020-06" db="EMBL/GenBank/DDBJ databases">
        <title>Legume-microbial interactions unlock mineral nutrients during tropical forest succession.</title>
        <authorList>
            <person name="Epihov D.Z."/>
        </authorList>
    </citation>
    <scope>NUCLEOTIDE SEQUENCE [LARGE SCALE GENOMIC DNA]</scope>
    <source>
        <strain evidence="13">Pan2503</strain>
    </source>
</reference>
<keyword evidence="8" id="KW-0413">Isomerase</keyword>
<keyword evidence="7" id="KW-0460">Magnesium</keyword>